<sequence>MAMVTAECETLKAATEFAGASHGLLRRLCVILASVEAKIARAANATPRNALTFALPLRQLGRKTWARGMHMKKNYVKPTLLKRQKISSVTALQCPLSQCSDL</sequence>
<evidence type="ECO:0000313" key="1">
    <source>
        <dbReference type="EMBL" id="QKD02715.1"/>
    </source>
</evidence>
<dbReference type="RefSeq" id="WP_027030176.1">
    <property type="nucleotide sequence ID" value="NZ_CP033367.1"/>
</dbReference>
<evidence type="ECO:0000313" key="2">
    <source>
        <dbReference type="Proteomes" id="UP000503017"/>
    </source>
</evidence>
<gene>
    <name evidence="1" type="ORF">EB235_15390</name>
</gene>
<accession>A0A6M7WLK4</accession>
<name>A0A6M7WLK4_RHILI</name>
<dbReference type="Proteomes" id="UP000503017">
    <property type="component" value="Chromosome"/>
</dbReference>
<dbReference type="EMBL" id="CP033367">
    <property type="protein sequence ID" value="QKD02715.1"/>
    <property type="molecule type" value="Genomic_DNA"/>
</dbReference>
<protein>
    <submittedName>
        <fullName evidence="1">Uncharacterized protein</fullName>
    </submittedName>
</protein>
<reference evidence="1 2" key="1">
    <citation type="submission" date="2018-10" db="EMBL/GenBank/DDBJ databases">
        <authorList>
            <person name="Perry B.J."/>
            <person name="Sullivan J.T."/>
            <person name="Murphy R.J.T."/>
            <person name="Ramsay J.P."/>
            <person name="Ronson C.W."/>
        </authorList>
    </citation>
    <scope>NUCLEOTIDE SEQUENCE [LARGE SCALE GENOMIC DNA]</scope>
    <source>
        <strain evidence="1 2">R88b</strain>
    </source>
</reference>
<organism evidence="1 2">
    <name type="scientific">Mesorhizobium loti R88b</name>
    <dbReference type="NCBI Taxonomy" id="935548"/>
    <lineage>
        <taxon>Bacteria</taxon>
        <taxon>Pseudomonadati</taxon>
        <taxon>Pseudomonadota</taxon>
        <taxon>Alphaproteobacteria</taxon>
        <taxon>Hyphomicrobiales</taxon>
        <taxon>Phyllobacteriaceae</taxon>
        <taxon>Mesorhizobium</taxon>
    </lineage>
</organism>
<proteinExistence type="predicted"/>
<dbReference type="AlphaFoldDB" id="A0A6M7WLK4"/>